<dbReference type="Proteomes" id="UP001626550">
    <property type="component" value="Unassembled WGS sequence"/>
</dbReference>
<comment type="caution">
    <text evidence="1">The sequence shown here is derived from an EMBL/GenBank/DDBJ whole genome shotgun (WGS) entry which is preliminary data.</text>
</comment>
<protein>
    <submittedName>
        <fullName evidence="1">Uncharacterized protein</fullName>
    </submittedName>
</protein>
<evidence type="ECO:0000313" key="1">
    <source>
        <dbReference type="EMBL" id="KAL3318213.1"/>
    </source>
</evidence>
<gene>
    <name evidence="1" type="ORF">Ciccas_003123</name>
</gene>
<keyword evidence="2" id="KW-1185">Reference proteome</keyword>
<organism evidence="1 2">
    <name type="scientific">Cichlidogyrus casuarinus</name>
    <dbReference type="NCBI Taxonomy" id="1844966"/>
    <lineage>
        <taxon>Eukaryota</taxon>
        <taxon>Metazoa</taxon>
        <taxon>Spiralia</taxon>
        <taxon>Lophotrochozoa</taxon>
        <taxon>Platyhelminthes</taxon>
        <taxon>Monogenea</taxon>
        <taxon>Monopisthocotylea</taxon>
        <taxon>Dactylogyridea</taxon>
        <taxon>Ancyrocephalidae</taxon>
        <taxon>Cichlidogyrus</taxon>
    </lineage>
</organism>
<sequence length="255" mass="29046">MLITSCRAVITGTELNRVNQMIELLILLVPIRSRSLCVRVKKAEAFTESYNPVFLIQGFNSTAGFLSNEFSGFLTLAEGPTTCIDLNTETVRVFHPSGNLKESCFRIGTAQTEFQFRQYKMHVDAVNAMEKLVDEYFDACNRNIVEAVSSLVNLQTSQDELIHLIKWVSMPAILRNPPRWPTVAEMCISYGKEHPGVYFLMSNSCLPIEEALDTPDEIQRPALELLIDRFHYHALLISELESKKNKNKYVYCCDH</sequence>
<name>A0ABD2QF99_9PLAT</name>
<dbReference type="EMBL" id="JBJKFK010000272">
    <property type="protein sequence ID" value="KAL3318213.1"/>
    <property type="molecule type" value="Genomic_DNA"/>
</dbReference>
<dbReference type="AlphaFoldDB" id="A0ABD2QF99"/>
<proteinExistence type="predicted"/>
<reference evidence="1 2" key="1">
    <citation type="submission" date="2024-11" db="EMBL/GenBank/DDBJ databases">
        <title>Adaptive evolution of stress response genes in parasites aligns with host niche diversity.</title>
        <authorList>
            <person name="Hahn C."/>
            <person name="Resl P."/>
        </authorList>
    </citation>
    <scope>NUCLEOTIDE SEQUENCE [LARGE SCALE GENOMIC DNA]</scope>
    <source>
        <strain evidence="1">EGGRZ-B1_66</strain>
        <tissue evidence="1">Body</tissue>
    </source>
</reference>
<evidence type="ECO:0000313" key="2">
    <source>
        <dbReference type="Proteomes" id="UP001626550"/>
    </source>
</evidence>
<accession>A0ABD2QF99</accession>